<protein>
    <recommendedName>
        <fullName evidence="1">DUF7869 domain-containing protein</fullName>
    </recommendedName>
</protein>
<comment type="caution">
    <text evidence="2">The sequence shown here is derived from an EMBL/GenBank/DDBJ whole genome shotgun (WGS) entry which is preliminary data.</text>
</comment>
<dbReference type="PANTHER" id="PTHR34415:SF1">
    <property type="entry name" value="INTEGRASE CATALYTIC DOMAIN-CONTAINING PROTEIN"/>
    <property type="match status" value="1"/>
</dbReference>
<accession>A0A8K0C583</accession>
<feature type="domain" description="DUF7869" evidence="1">
    <location>
        <begin position="10"/>
        <end position="96"/>
    </location>
</feature>
<dbReference type="PANTHER" id="PTHR34415">
    <property type="entry name" value="INTEGRASE CATALYTIC DOMAIN-CONTAINING PROTEIN"/>
    <property type="match status" value="1"/>
</dbReference>
<dbReference type="Pfam" id="PF25273">
    <property type="entry name" value="DUF7869"/>
    <property type="match status" value="1"/>
</dbReference>
<sequence>MLLFTENLATKGPNEVITALDYYLKKYKTPKQTKLTIFCDNCFSQNKNRFLFSYLNPLCTASIVKEMEIIYPIPGHSMMPIDWCFALIEKKQAEARKSKHSRIFCKMNRFRKNKKPFDIVFLEHTLFTPGKAIAEEIPVLRVRDFKKCMEQKLNPTFLAYQNVD</sequence>
<dbReference type="AlphaFoldDB" id="A0A8K0C583"/>
<evidence type="ECO:0000313" key="2">
    <source>
        <dbReference type="EMBL" id="KAF2880509.1"/>
    </source>
</evidence>
<dbReference type="OrthoDB" id="6284373at2759"/>
<evidence type="ECO:0000259" key="1">
    <source>
        <dbReference type="Pfam" id="PF25273"/>
    </source>
</evidence>
<keyword evidence="3" id="KW-1185">Reference proteome</keyword>
<dbReference type="InterPro" id="IPR057191">
    <property type="entry name" value="DUF7869"/>
</dbReference>
<dbReference type="EMBL" id="VTPC01090962">
    <property type="protein sequence ID" value="KAF2880509.1"/>
    <property type="molecule type" value="Genomic_DNA"/>
</dbReference>
<dbReference type="Proteomes" id="UP000801492">
    <property type="component" value="Unassembled WGS sequence"/>
</dbReference>
<gene>
    <name evidence="2" type="ORF">ILUMI_25662</name>
</gene>
<evidence type="ECO:0000313" key="3">
    <source>
        <dbReference type="Proteomes" id="UP000801492"/>
    </source>
</evidence>
<proteinExistence type="predicted"/>
<reference evidence="2" key="1">
    <citation type="submission" date="2019-08" db="EMBL/GenBank/DDBJ databases">
        <title>The genome of the North American firefly Photinus pyralis.</title>
        <authorList>
            <consortium name="Photinus pyralis genome working group"/>
            <person name="Fallon T.R."/>
            <person name="Sander Lower S.E."/>
            <person name="Weng J.-K."/>
        </authorList>
    </citation>
    <scope>NUCLEOTIDE SEQUENCE</scope>
    <source>
        <strain evidence="2">TRF0915ILg1</strain>
        <tissue evidence="2">Whole body</tissue>
    </source>
</reference>
<name>A0A8K0C583_IGNLU</name>
<organism evidence="2 3">
    <name type="scientific">Ignelater luminosus</name>
    <name type="common">Cucubano</name>
    <name type="synonym">Pyrophorus luminosus</name>
    <dbReference type="NCBI Taxonomy" id="2038154"/>
    <lineage>
        <taxon>Eukaryota</taxon>
        <taxon>Metazoa</taxon>
        <taxon>Ecdysozoa</taxon>
        <taxon>Arthropoda</taxon>
        <taxon>Hexapoda</taxon>
        <taxon>Insecta</taxon>
        <taxon>Pterygota</taxon>
        <taxon>Neoptera</taxon>
        <taxon>Endopterygota</taxon>
        <taxon>Coleoptera</taxon>
        <taxon>Polyphaga</taxon>
        <taxon>Elateriformia</taxon>
        <taxon>Elateroidea</taxon>
        <taxon>Elateridae</taxon>
        <taxon>Agrypninae</taxon>
        <taxon>Pyrophorini</taxon>
        <taxon>Ignelater</taxon>
    </lineage>
</organism>